<dbReference type="PANTHER" id="PTHR43630">
    <property type="entry name" value="POLY-BETA-1,6-N-ACETYL-D-GLUCOSAMINE SYNTHASE"/>
    <property type="match status" value="1"/>
</dbReference>
<dbReference type="EMBL" id="JRYO01000214">
    <property type="protein sequence ID" value="KHE91207.1"/>
    <property type="molecule type" value="Genomic_DNA"/>
</dbReference>
<evidence type="ECO:0000313" key="3">
    <source>
        <dbReference type="EMBL" id="KHE91207.1"/>
    </source>
</evidence>
<protein>
    <submittedName>
        <fullName evidence="3">Glucosyl-transferase</fullName>
    </submittedName>
</protein>
<dbReference type="SUPFAM" id="SSF53448">
    <property type="entry name" value="Nucleotide-diphospho-sugar transferases"/>
    <property type="match status" value="1"/>
</dbReference>
<dbReference type="PATRIC" id="fig|237368.3.peg.3308"/>
<keyword evidence="3" id="KW-0808">Transferase</keyword>
<sequence length="263" mass="31038">MTKARVSACVMTFNNADVIKECMENVKWADEIIVVDSFSTDNTVEICRKYTDKISQRKWPGFKDQSNHIASLANYEWILFMDADEIISPELYLEIQSHLNNDSNKWDGFYFPRRTRYLGSWINHGEWYPAYDLLLYKKDKGKWVKEPHATLELDGKAKYLKSDCLHYTYRNLSHQLGTIDKYTDLSAAEMEKEGVKFLTFQLLFRPFFRFIKGYFFKRGFMDGVPGLVSAITTSFYVFMKYAKLWELRIKNQPQIGTDKNAYR</sequence>
<dbReference type="eggNOG" id="COG1216">
    <property type="taxonomic scope" value="Bacteria"/>
</dbReference>
<comment type="similarity">
    <text evidence="1">Belongs to the glycosyltransferase 2 family. WaaE/KdtX subfamily.</text>
</comment>
<dbReference type="GO" id="GO:0016740">
    <property type="term" value="F:transferase activity"/>
    <property type="evidence" value="ECO:0007669"/>
    <property type="project" value="UniProtKB-KW"/>
</dbReference>
<organism evidence="3 4">
    <name type="scientific">Candidatus Scalindua brodae</name>
    <dbReference type="NCBI Taxonomy" id="237368"/>
    <lineage>
        <taxon>Bacteria</taxon>
        <taxon>Pseudomonadati</taxon>
        <taxon>Planctomycetota</taxon>
        <taxon>Candidatus Brocadiia</taxon>
        <taxon>Candidatus Brocadiales</taxon>
        <taxon>Candidatus Scalinduaceae</taxon>
        <taxon>Candidatus Scalindua</taxon>
    </lineage>
</organism>
<accession>A0A0B0EDA2</accession>
<reference evidence="3 4" key="1">
    <citation type="submission" date="2014-10" db="EMBL/GenBank/DDBJ databases">
        <title>Draft genome of anammox bacterium scalindua brodae, obtained using differential coverage binning of sequence data from two enrichment reactors.</title>
        <authorList>
            <person name="Speth D.R."/>
            <person name="Russ L."/>
            <person name="Kartal B."/>
            <person name="Op den Camp H.J."/>
            <person name="Dutilh B.E."/>
            <person name="Jetten M.S."/>
        </authorList>
    </citation>
    <scope>NUCLEOTIDE SEQUENCE [LARGE SCALE GENOMIC DNA]</scope>
    <source>
        <strain evidence="3">RU1</strain>
    </source>
</reference>
<name>A0A0B0EDA2_9BACT</name>
<evidence type="ECO:0000256" key="1">
    <source>
        <dbReference type="ARBA" id="ARBA00038494"/>
    </source>
</evidence>
<dbReference type="AlphaFoldDB" id="A0A0B0EDA2"/>
<dbReference type="PANTHER" id="PTHR43630:SF2">
    <property type="entry name" value="GLYCOSYLTRANSFERASE"/>
    <property type="match status" value="1"/>
</dbReference>
<dbReference type="InterPro" id="IPR029044">
    <property type="entry name" value="Nucleotide-diphossugar_trans"/>
</dbReference>
<dbReference type="Gene3D" id="3.90.550.10">
    <property type="entry name" value="Spore Coat Polysaccharide Biosynthesis Protein SpsA, Chain A"/>
    <property type="match status" value="1"/>
</dbReference>
<dbReference type="InterPro" id="IPR001173">
    <property type="entry name" value="Glyco_trans_2-like"/>
</dbReference>
<dbReference type="CDD" id="cd02511">
    <property type="entry name" value="Beta4Glucosyltransferase"/>
    <property type="match status" value="1"/>
</dbReference>
<feature type="domain" description="Glycosyltransferase 2-like" evidence="2">
    <location>
        <begin position="7"/>
        <end position="104"/>
    </location>
</feature>
<proteinExistence type="inferred from homology"/>
<comment type="caution">
    <text evidence="3">The sequence shown here is derived from an EMBL/GenBank/DDBJ whole genome shotgun (WGS) entry which is preliminary data.</text>
</comment>
<gene>
    <name evidence="3" type="primary">waaE</name>
    <name evidence="3" type="ORF">SCABRO_03058</name>
</gene>
<dbReference type="Pfam" id="PF00535">
    <property type="entry name" value="Glycos_transf_2"/>
    <property type="match status" value="1"/>
</dbReference>
<evidence type="ECO:0000259" key="2">
    <source>
        <dbReference type="Pfam" id="PF00535"/>
    </source>
</evidence>
<dbReference type="Proteomes" id="UP000030652">
    <property type="component" value="Unassembled WGS sequence"/>
</dbReference>
<evidence type="ECO:0000313" key="4">
    <source>
        <dbReference type="Proteomes" id="UP000030652"/>
    </source>
</evidence>